<accession>A0A9W8QT82</accession>
<dbReference type="AlphaFoldDB" id="A0A9W8QT82"/>
<gene>
    <name evidence="1" type="ORF">NW755_014164</name>
</gene>
<name>A0A9W8QT82_9HYPO</name>
<evidence type="ECO:0000313" key="2">
    <source>
        <dbReference type="Proteomes" id="UP001152087"/>
    </source>
</evidence>
<dbReference type="Proteomes" id="UP001152087">
    <property type="component" value="Unassembled WGS sequence"/>
</dbReference>
<reference evidence="1" key="1">
    <citation type="submission" date="2022-09" db="EMBL/GenBank/DDBJ databases">
        <title>Fusarium specimens isolated from Avocado Roots.</title>
        <authorList>
            <person name="Stajich J."/>
            <person name="Roper C."/>
            <person name="Heimlech-Rivalta G."/>
        </authorList>
    </citation>
    <scope>NUCLEOTIDE SEQUENCE</scope>
    <source>
        <strain evidence="1">A02</strain>
    </source>
</reference>
<dbReference type="EMBL" id="JAOQAV010000141">
    <property type="protein sequence ID" value="KAJ4176935.1"/>
    <property type="molecule type" value="Genomic_DNA"/>
</dbReference>
<comment type="caution">
    <text evidence="1">The sequence shown here is derived from an EMBL/GenBank/DDBJ whole genome shotgun (WGS) entry which is preliminary data.</text>
</comment>
<evidence type="ECO:0000313" key="1">
    <source>
        <dbReference type="EMBL" id="KAJ4176935.1"/>
    </source>
</evidence>
<proteinExistence type="predicted"/>
<keyword evidence="2" id="KW-1185">Reference proteome</keyword>
<sequence length="365" mass="42703">MYPDWPESAFDLVPLPHCDGPKLEPFDFQGPQKIEFLEYIGEGAHAHVFKFRFVYDDDWPSPVNKWDSDDRDAFASLANYAEPFNSECRAYGRLREADCEHLANRCFGYLLLEDANERAMMNQFKDHRIKFNGNILFPEGMDMRGRFPGKDGRPPPIRGIVKEFGQPEKELSMRTLRSILKDVIQMQQLGIIRLDVADRQFINGKMADFSTAITFPHFITSPELNPHLTPEMVSAMELETLLFSRKDYEEFDQMVGMWNDENPSHQRFFFSLPGGDDGLKYNLRSLPSRNRLYSLVDPRLYDRKSSGGKLDGRVTKRRRRPCAKPPRWYYDGSLDAAKVISNMRFEFLHNWYYKDGYAFPKEIKW</sequence>
<organism evidence="1 2">
    <name type="scientific">Fusarium falciforme</name>
    <dbReference type="NCBI Taxonomy" id="195108"/>
    <lineage>
        <taxon>Eukaryota</taxon>
        <taxon>Fungi</taxon>
        <taxon>Dikarya</taxon>
        <taxon>Ascomycota</taxon>
        <taxon>Pezizomycotina</taxon>
        <taxon>Sordariomycetes</taxon>
        <taxon>Hypocreomycetidae</taxon>
        <taxon>Hypocreales</taxon>
        <taxon>Nectriaceae</taxon>
        <taxon>Fusarium</taxon>
        <taxon>Fusarium solani species complex</taxon>
    </lineage>
</organism>
<protein>
    <submittedName>
        <fullName evidence="1">Uncharacterized protein</fullName>
    </submittedName>
</protein>
<dbReference type="InterPro" id="IPR025213">
    <property type="entry name" value="Sim4_Fta2"/>
</dbReference>
<dbReference type="Pfam" id="PF13095">
    <property type="entry name" value="FTA2"/>
    <property type="match status" value="1"/>
</dbReference>